<evidence type="ECO:0000259" key="3">
    <source>
        <dbReference type="PROSITE" id="PS51186"/>
    </source>
</evidence>
<evidence type="ECO:0000256" key="1">
    <source>
        <dbReference type="ARBA" id="ARBA00022679"/>
    </source>
</evidence>
<accession>A0ABR7RCA9</accession>
<comment type="caution">
    <text evidence="4">The sequence shown here is derived from an EMBL/GenBank/DDBJ whole genome shotgun (WGS) entry which is preliminary data.</text>
</comment>
<keyword evidence="2" id="KW-0012">Acyltransferase</keyword>
<dbReference type="RefSeq" id="WP_187780503.1">
    <property type="nucleotide sequence ID" value="NZ_JACTUZ010000150.1"/>
</dbReference>
<gene>
    <name evidence="4" type="ORF">IBL25_21235</name>
</gene>
<evidence type="ECO:0000256" key="2">
    <source>
        <dbReference type="ARBA" id="ARBA00023315"/>
    </source>
</evidence>
<dbReference type="EMBL" id="JACTUZ010000150">
    <property type="protein sequence ID" value="MBC9179470.1"/>
    <property type="molecule type" value="Genomic_DNA"/>
</dbReference>
<dbReference type="Gene3D" id="3.40.630.30">
    <property type="match status" value="1"/>
</dbReference>
<dbReference type="SUPFAM" id="SSF55729">
    <property type="entry name" value="Acyl-CoA N-acyltransferases (Nat)"/>
    <property type="match status" value="1"/>
</dbReference>
<reference evidence="4 5" key="1">
    <citation type="journal article" date="2009" name="Int. J. Syst. Evol. Microbiol.">
        <title>Transfer of Teichococcus ludipueritiae and Muricoccus roseus to the genus Roseomonas, as Roseomonas ludipueritiae comb. nov. and Roseomonas rosea comb. nov., respectively, and emended description of the genus Roseomonas.</title>
        <authorList>
            <person name="Sanchez-Porro C."/>
            <person name="Gallego V."/>
            <person name="Busse H.J."/>
            <person name="Kampfer P."/>
            <person name="Ventosa A."/>
        </authorList>
    </citation>
    <scope>NUCLEOTIDE SEQUENCE [LARGE SCALE GENOMIC DNA]</scope>
    <source>
        <strain evidence="4 5">DSM 14915</strain>
    </source>
</reference>
<keyword evidence="1" id="KW-0808">Transferase</keyword>
<dbReference type="PROSITE" id="PS51186">
    <property type="entry name" value="GNAT"/>
    <property type="match status" value="1"/>
</dbReference>
<dbReference type="PANTHER" id="PTHR43877">
    <property type="entry name" value="AMINOALKYLPHOSPHONATE N-ACETYLTRANSFERASE-RELATED-RELATED"/>
    <property type="match status" value="1"/>
</dbReference>
<dbReference type="InterPro" id="IPR000182">
    <property type="entry name" value="GNAT_dom"/>
</dbReference>
<dbReference type="InterPro" id="IPR050832">
    <property type="entry name" value="Bact_Acetyltransf"/>
</dbReference>
<proteinExistence type="predicted"/>
<dbReference type="CDD" id="cd04301">
    <property type="entry name" value="NAT_SF"/>
    <property type="match status" value="1"/>
</dbReference>
<name>A0ABR7RCA9_9PROT</name>
<organism evidence="4 5">
    <name type="scientific">Pseudoroseomonas ludipueritiae</name>
    <dbReference type="NCBI Taxonomy" id="198093"/>
    <lineage>
        <taxon>Bacteria</taxon>
        <taxon>Pseudomonadati</taxon>
        <taxon>Pseudomonadota</taxon>
        <taxon>Alphaproteobacteria</taxon>
        <taxon>Acetobacterales</taxon>
        <taxon>Acetobacteraceae</taxon>
        <taxon>Pseudoroseomonas</taxon>
    </lineage>
</organism>
<dbReference type="Pfam" id="PF00583">
    <property type="entry name" value="Acetyltransf_1"/>
    <property type="match status" value="1"/>
</dbReference>
<feature type="domain" description="N-acetyltransferase" evidence="3">
    <location>
        <begin position="6"/>
        <end position="155"/>
    </location>
</feature>
<keyword evidence="5" id="KW-1185">Reference proteome</keyword>
<dbReference type="Proteomes" id="UP000603940">
    <property type="component" value="Unassembled WGS sequence"/>
</dbReference>
<evidence type="ECO:0000313" key="4">
    <source>
        <dbReference type="EMBL" id="MBC9179470.1"/>
    </source>
</evidence>
<sequence length="174" mass="19137">MRPSSITLRPARSEAERQRYHALRETCIFDLYHRADGPYPCRYDPGHPDEDDPANHPLVLMAGDTVVGTIRIDMKPDGRAVFRLIAVDPAWRGAGLGAALLRQAEAYAEKHGASSLCVNARQPAMGFYARSGFIPCAWDGNSQCAEAIAMVKPLRKLPMAARRARQPARLVQAA</sequence>
<evidence type="ECO:0000313" key="5">
    <source>
        <dbReference type="Proteomes" id="UP000603940"/>
    </source>
</evidence>
<dbReference type="InterPro" id="IPR016181">
    <property type="entry name" value="Acyl_CoA_acyltransferase"/>
</dbReference>
<protein>
    <submittedName>
        <fullName evidence="4">GNAT family N-acetyltransferase</fullName>
    </submittedName>
</protein>